<proteinExistence type="inferred from homology"/>
<sequence length="289" mass="33307">MTKLRITAVQHLMRPITVFDQFADQVSSYVRAARDWDSQFVLLPEMFTLQLLSFFPRRDPQTTIRLLHEFTERYITLFQELAQETGLYIVAGTHMVKTEDEKMYNMSYLFHPNGHYDCQPKVHLTPYEKSAWFVHGGEEFKVFDTAHGKVAILICYDIEFPEAARIVSDMGAKIIFCPSCTDDEHGFHRVRFSCHARAIENQVYVVHTGTIGWLPNVQYMEGNYGEAAIIAPSDTVFPPKGIIAKGQPNIESIITGDIDLDLLKDLPEKGSVRTMQDRRPEIYKKYIQY</sequence>
<dbReference type="PANTHER" id="PTHR23088">
    <property type="entry name" value="NITRILASE-RELATED"/>
    <property type="match status" value="1"/>
</dbReference>
<dbReference type="PROSITE" id="PS50263">
    <property type="entry name" value="CN_HYDROLASE"/>
    <property type="match status" value="1"/>
</dbReference>
<gene>
    <name evidence="3" type="ORF">J2S11_000351</name>
</gene>
<dbReference type="InterPro" id="IPR036526">
    <property type="entry name" value="C-N_Hydrolase_sf"/>
</dbReference>
<dbReference type="SUPFAM" id="SSF56317">
    <property type="entry name" value="Carbon-nitrogen hydrolase"/>
    <property type="match status" value="1"/>
</dbReference>
<feature type="domain" description="CN hydrolase" evidence="2">
    <location>
        <begin position="4"/>
        <end position="260"/>
    </location>
</feature>
<dbReference type="PANTHER" id="PTHR23088:SF50">
    <property type="entry name" value="HYDROLASE YHCX"/>
    <property type="match status" value="1"/>
</dbReference>
<keyword evidence="4" id="KW-1185">Reference proteome</keyword>
<name>A0ABT9VTZ4_9BACI</name>
<dbReference type="Gene3D" id="3.60.110.10">
    <property type="entry name" value="Carbon-nitrogen hydrolase"/>
    <property type="match status" value="1"/>
</dbReference>
<comment type="similarity">
    <text evidence="1">Belongs to the carbon-nitrogen hydrolase superfamily. NIT1/NIT2 family.</text>
</comment>
<comment type="caution">
    <text evidence="3">The sequence shown here is derived from an EMBL/GenBank/DDBJ whole genome shotgun (WGS) entry which is preliminary data.</text>
</comment>
<protein>
    <submittedName>
        <fullName evidence="3">Amidohydrolase</fullName>
    </submittedName>
</protein>
<evidence type="ECO:0000259" key="2">
    <source>
        <dbReference type="PROSITE" id="PS50263"/>
    </source>
</evidence>
<evidence type="ECO:0000313" key="4">
    <source>
        <dbReference type="Proteomes" id="UP001235840"/>
    </source>
</evidence>
<dbReference type="PROSITE" id="PS01227">
    <property type="entry name" value="UPF0012"/>
    <property type="match status" value="1"/>
</dbReference>
<evidence type="ECO:0000313" key="3">
    <source>
        <dbReference type="EMBL" id="MDQ0164452.1"/>
    </source>
</evidence>
<organism evidence="3 4">
    <name type="scientific">Caldalkalibacillus horti</name>
    <dbReference type="NCBI Taxonomy" id="77523"/>
    <lineage>
        <taxon>Bacteria</taxon>
        <taxon>Bacillati</taxon>
        <taxon>Bacillota</taxon>
        <taxon>Bacilli</taxon>
        <taxon>Bacillales</taxon>
        <taxon>Bacillaceae</taxon>
        <taxon>Caldalkalibacillus</taxon>
    </lineage>
</organism>
<dbReference type="InterPro" id="IPR003010">
    <property type="entry name" value="C-N_Hydrolase"/>
</dbReference>
<dbReference type="InterPro" id="IPR001110">
    <property type="entry name" value="UPF0012_CS"/>
</dbReference>
<dbReference type="EMBL" id="JAUSTY010000001">
    <property type="protein sequence ID" value="MDQ0164452.1"/>
    <property type="molecule type" value="Genomic_DNA"/>
</dbReference>
<evidence type="ECO:0000256" key="1">
    <source>
        <dbReference type="ARBA" id="ARBA00010613"/>
    </source>
</evidence>
<dbReference type="CDD" id="cd07574">
    <property type="entry name" value="nitrilase_Rim1_like"/>
    <property type="match status" value="1"/>
</dbReference>
<reference evidence="3 4" key="1">
    <citation type="submission" date="2023-07" db="EMBL/GenBank/DDBJ databases">
        <title>Genomic Encyclopedia of Type Strains, Phase IV (KMG-IV): sequencing the most valuable type-strain genomes for metagenomic binning, comparative biology and taxonomic classification.</title>
        <authorList>
            <person name="Goeker M."/>
        </authorList>
    </citation>
    <scope>NUCLEOTIDE SEQUENCE [LARGE SCALE GENOMIC DNA]</scope>
    <source>
        <strain evidence="3 4">DSM 12751</strain>
    </source>
</reference>
<dbReference type="Pfam" id="PF00795">
    <property type="entry name" value="CN_hydrolase"/>
    <property type="match status" value="1"/>
</dbReference>
<dbReference type="Proteomes" id="UP001235840">
    <property type="component" value="Unassembled WGS sequence"/>
</dbReference>
<accession>A0ABT9VTZ4</accession>
<dbReference type="RefSeq" id="WP_307390056.1">
    <property type="nucleotide sequence ID" value="NZ_BAAADK010000021.1"/>
</dbReference>